<dbReference type="InterPro" id="IPR003604">
    <property type="entry name" value="Matrin/U1-like-C_Znf_C2H2"/>
</dbReference>
<dbReference type="InterPro" id="IPR052644">
    <property type="entry name" value="ZMAT3"/>
</dbReference>
<feature type="compositionally biased region" description="Polar residues" evidence="2">
    <location>
        <begin position="75"/>
        <end position="101"/>
    </location>
</feature>
<comment type="caution">
    <text evidence="4">The sequence shown here is derived from an EMBL/GenBank/DDBJ whole genome shotgun (WGS) entry which is preliminary data.</text>
</comment>
<dbReference type="GO" id="GO:0008270">
    <property type="term" value="F:zinc ion binding"/>
    <property type="evidence" value="ECO:0007669"/>
    <property type="project" value="InterPro"/>
</dbReference>
<feature type="compositionally biased region" description="Low complexity" evidence="2">
    <location>
        <begin position="174"/>
        <end position="185"/>
    </location>
</feature>
<feature type="coiled-coil region" evidence="1">
    <location>
        <begin position="528"/>
        <end position="563"/>
    </location>
</feature>
<organism evidence="4 5">
    <name type="scientific">Dreissena polymorpha</name>
    <name type="common">Zebra mussel</name>
    <name type="synonym">Mytilus polymorpha</name>
    <dbReference type="NCBI Taxonomy" id="45954"/>
    <lineage>
        <taxon>Eukaryota</taxon>
        <taxon>Metazoa</taxon>
        <taxon>Spiralia</taxon>
        <taxon>Lophotrochozoa</taxon>
        <taxon>Mollusca</taxon>
        <taxon>Bivalvia</taxon>
        <taxon>Autobranchia</taxon>
        <taxon>Heteroconchia</taxon>
        <taxon>Euheterodonta</taxon>
        <taxon>Imparidentia</taxon>
        <taxon>Neoheterodontei</taxon>
        <taxon>Myida</taxon>
        <taxon>Dreissenoidea</taxon>
        <taxon>Dreissenidae</taxon>
        <taxon>Dreissena</taxon>
    </lineage>
</organism>
<dbReference type="SUPFAM" id="SSF57667">
    <property type="entry name" value="beta-beta-alpha zinc fingers"/>
    <property type="match status" value="1"/>
</dbReference>
<keyword evidence="1" id="KW-0175">Coiled coil</keyword>
<protein>
    <recommendedName>
        <fullName evidence="3">U1-type domain-containing protein</fullName>
    </recommendedName>
</protein>
<feature type="compositionally biased region" description="Polar residues" evidence="2">
    <location>
        <begin position="1"/>
        <end position="10"/>
    </location>
</feature>
<feature type="compositionally biased region" description="Gly residues" evidence="2">
    <location>
        <begin position="205"/>
        <end position="231"/>
    </location>
</feature>
<evidence type="ECO:0000313" key="5">
    <source>
        <dbReference type="Proteomes" id="UP000828390"/>
    </source>
</evidence>
<gene>
    <name evidence="4" type="ORF">DPMN_126031</name>
</gene>
<feature type="compositionally biased region" description="Gly residues" evidence="2">
    <location>
        <begin position="245"/>
        <end position="311"/>
    </location>
</feature>
<feature type="compositionally biased region" description="Basic and acidic residues" evidence="2">
    <location>
        <begin position="312"/>
        <end position="323"/>
    </location>
</feature>
<proteinExistence type="predicted"/>
<feature type="compositionally biased region" description="Gly residues" evidence="2">
    <location>
        <begin position="353"/>
        <end position="362"/>
    </location>
</feature>
<dbReference type="InterPro" id="IPR036236">
    <property type="entry name" value="Znf_C2H2_sf"/>
</dbReference>
<dbReference type="AlphaFoldDB" id="A0A9D4GW99"/>
<feature type="compositionally biased region" description="Basic and acidic residues" evidence="2">
    <location>
        <begin position="430"/>
        <end position="445"/>
    </location>
</feature>
<dbReference type="Gene3D" id="3.30.160.60">
    <property type="entry name" value="Classic Zinc Finger"/>
    <property type="match status" value="1"/>
</dbReference>
<evidence type="ECO:0000256" key="1">
    <source>
        <dbReference type="SAM" id="Coils"/>
    </source>
</evidence>
<feature type="compositionally biased region" description="Polar residues" evidence="2">
    <location>
        <begin position="413"/>
        <end position="424"/>
    </location>
</feature>
<evidence type="ECO:0000313" key="4">
    <source>
        <dbReference type="EMBL" id="KAH3824200.1"/>
    </source>
</evidence>
<dbReference type="PANTHER" id="PTHR46786">
    <property type="entry name" value="ZINC FINGER MATRIN-TYPE PROTEIN 3"/>
    <property type="match status" value="1"/>
</dbReference>
<reference evidence="4" key="1">
    <citation type="journal article" date="2019" name="bioRxiv">
        <title>The Genome of the Zebra Mussel, Dreissena polymorpha: A Resource for Invasive Species Research.</title>
        <authorList>
            <person name="McCartney M.A."/>
            <person name="Auch B."/>
            <person name="Kono T."/>
            <person name="Mallez S."/>
            <person name="Zhang Y."/>
            <person name="Obille A."/>
            <person name="Becker A."/>
            <person name="Abrahante J.E."/>
            <person name="Garbe J."/>
            <person name="Badalamenti J.P."/>
            <person name="Herman A."/>
            <person name="Mangelson H."/>
            <person name="Liachko I."/>
            <person name="Sullivan S."/>
            <person name="Sone E.D."/>
            <person name="Koren S."/>
            <person name="Silverstein K.A.T."/>
            <person name="Beckman K.B."/>
            <person name="Gohl D.M."/>
        </authorList>
    </citation>
    <scope>NUCLEOTIDE SEQUENCE</scope>
    <source>
        <strain evidence="4">Duluth1</strain>
        <tissue evidence="4">Whole animal</tissue>
    </source>
</reference>
<dbReference type="GO" id="GO:0003676">
    <property type="term" value="F:nucleic acid binding"/>
    <property type="evidence" value="ECO:0007669"/>
    <property type="project" value="InterPro"/>
</dbReference>
<dbReference type="EMBL" id="JAIWYP010000005">
    <property type="protein sequence ID" value="KAH3824200.1"/>
    <property type="molecule type" value="Genomic_DNA"/>
</dbReference>
<feature type="region of interest" description="Disordered" evidence="2">
    <location>
        <begin position="1"/>
        <end position="445"/>
    </location>
</feature>
<dbReference type="InterPro" id="IPR013087">
    <property type="entry name" value="Znf_C2H2_type"/>
</dbReference>
<name>A0A9D4GW99_DREPO</name>
<keyword evidence="5" id="KW-1185">Reference proteome</keyword>
<feature type="compositionally biased region" description="Low complexity" evidence="2">
    <location>
        <begin position="370"/>
        <end position="381"/>
    </location>
</feature>
<feature type="domain" description="U1-type" evidence="3">
    <location>
        <begin position="489"/>
        <end position="523"/>
    </location>
</feature>
<dbReference type="Pfam" id="PF12874">
    <property type="entry name" value="zf-met"/>
    <property type="match status" value="1"/>
</dbReference>
<evidence type="ECO:0000256" key="2">
    <source>
        <dbReference type="SAM" id="MobiDB-lite"/>
    </source>
</evidence>
<evidence type="ECO:0000259" key="3">
    <source>
        <dbReference type="SMART" id="SM00451"/>
    </source>
</evidence>
<dbReference type="PANTHER" id="PTHR46786:SF1">
    <property type="entry name" value="ZINC FINGER MATRIN-TYPE PROTEIN 3"/>
    <property type="match status" value="1"/>
</dbReference>
<sequence>MNKYGQSQAGQGYYPETPATHQGPASDQGKFGGYGKQGSSAGHSGKLESYKMSSQPEGTGYGHGGYQGNTAGTQPGFSSQGGKAMSAGNQSQKGYTASTGYGAQGEYGQKDDSAAQQYYYDSGSDYGRNNNDKDLHSGLGSKGWNAQGKDGGFGGNSYVEDQKTENYGYEDNQYGSYSEEYGEGYVTPQSSGGRGTYSGDRGFQAGRGRGNNAGRGFRGGRGAGSEVGKTGGKQEESWGAEDQGARGGGFGGIRGAGNQGPRGRGFDGNRGAGYQGGRGWGFDGNSGGGNQGNRGGGFEGNRGRGNQGGRGRGFDGGKGRGENDYNSSNTDQVGDYDSQGNSGFNPGFRGRGRGFVGGLRGRWGGDRQGGDQWQSGQGSSDEGIRGARGGFGRGRGDRGSFRGNSSGMGGFGQQNQDSKNNENNAGAAKSVDDMNTKRKSEEMPQLEIKKKKEDEKIDVMPFIKAHVEEHCTVNPEARKLAEESLKKMMQPCYCVLCNARMSGPPQAMMHYQGKNHNKKIKNFITCGMTKYAEKVQNEENKSEEELQRERMEEEERNRILDAKVAQVCNNLHFRALSYQRSYNKFKLQWNFKVE</sequence>
<dbReference type="SMART" id="SM00451">
    <property type="entry name" value="ZnF_U1"/>
    <property type="match status" value="1"/>
</dbReference>
<dbReference type="Proteomes" id="UP000828390">
    <property type="component" value="Unassembled WGS sequence"/>
</dbReference>
<reference evidence="4" key="2">
    <citation type="submission" date="2020-11" db="EMBL/GenBank/DDBJ databases">
        <authorList>
            <person name="McCartney M.A."/>
            <person name="Auch B."/>
            <person name="Kono T."/>
            <person name="Mallez S."/>
            <person name="Becker A."/>
            <person name="Gohl D.M."/>
            <person name="Silverstein K.A.T."/>
            <person name="Koren S."/>
            <person name="Bechman K.B."/>
            <person name="Herman A."/>
            <person name="Abrahante J.E."/>
            <person name="Garbe J."/>
        </authorList>
    </citation>
    <scope>NUCLEOTIDE SEQUENCE</scope>
    <source>
        <strain evidence="4">Duluth1</strain>
        <tissue evidence="4">Whole animal</tissue>
    </source>
</reference>
<accession>A0A9D4GW99</accession>